<dbReference type="RefSeq" id="WP_313866823.1">
    <property type="nucleotide sequence ID" value="NZ_CP132507.1"/>
</dbReference>
<evidence type="ECO:0000313" key="9">
    <source>
        <dbReference type="Proteomes" id="UP001302257"/>
    </source>
</evidence>
<evidence type="ECO:0000256" key="3">
    <source>
        <dbReference type="PROSITE-ProRule" id="PRU00284"/>
    </source>
</evidence>
<dbReference type="EMBL" id="CP132507">
    <property type="protein sequence ID" value="WNO03952.1"/>
    <property type="molecule type" value="Genomic_DNA"/>
</dbReference>
<feature type="domain" description="HAMP" evidence="7">
    <location>
        <begin position="351"/>
        <end position="405"/>
    </location>
</feature>
<comment type="similarity">
    <text evidence="2">Belongs to the methyl-accepting chemotaxis (MCP) protein family.</text>
</comment>
<dbReference type="CDD" id="cd12913">
    <property type="entry name" value="PDC1_MCP_like"/>
    <property type="match status" value="1"/>
</dbReference>
<proteinExistence type="inferred from homology"/>
<dbReference type="CDD" id="cd11386">
    <property type="entry name" value="MCP_signal"/>
    <property type="match status" value="1"/>
</dbReference>
<reference evidence="8 9" key="1">
    <citation type="submission" date="2023-08" db="EMBL/GenBank/DDBJ databases">
        <title>Rhodoferax potami sp. nov. and Rhodoferax mekongensis sp. nov., isolated from the Mekong River in Thailand.</title>
        <authorList>
            <person name="Kitikhun S."/>
            <person name="Charoenyingcharoen P."/>
            <person name="Siriarchawattana P."/>
            <person name="Likhitrattanapisal S."/>
            <person name="Nilsakha T."/>
            <person name="Chanpet A."/>
            <person name="Rattanawaree P."/>
            <person name="Ingsriswang S."/>
        </authorList>
    </citation>
    <scope>NUCLEOTIDE SEQUENCE [LARGE SCALE GENOMIC DNA]</scope>
    <source>
        <strain evidence="8 9">TBRC 17307</strain>
    </source>
</reference>
<dbReference type="SMART" id="SM00283">
    <property type="entry name" value="MA"/>
    <property type="match status" value="1"/>
</dbReference>
<dbReference type="InterPro" id="IPR004089">
    <property type="entry name" value="MCPsignal_dom"/>
</dbReference>
<evidence type="ECO:0000256" key="2">
    <source>
        <dbReference type="ARBA" id="ARBA00029447"/>
    </source>
</evidence>
<dbReference type="PANTHER" id="PTHR43531">
    <property type="entry name" value="PROTEIN ICFG"/>
    <property type="match status" value="1"/>
</dbReference>
<dbReference type="Proteomes" id="UP001302257">
    <property type="component" value="Chromosome"/>
</dbReference>
<dbReference type="PROSITE" id="PS50111">
    <property type="entry name" value="CHEMOTAXIS_TRANSDUC_2"/>
    <property type="match status" value="1"/>
</dbReference>
<feature type="domain" description="Methyl-accepting transducer" evidence="6">
    <location>
        <begin position="410"/>
        <end position="639"/>
    </location>
</feature>
<accession>A0ABZ0AWC7</accession>
<keyword evidence="5" id="KW-1133">Transmembrane helix</keyword>
<dbReference type="PANTHER" id="PTHR43531:SF14">
    <property type="entry name" value="METHYL-ACCEPTING CHEMOTAXIS PROTEIN I-RELATED"/>
    <property type="match status" value="1"/>
</dbReference>
<dbReference type="InterPro" id="IPR003660">
    <property type="entry name" value="HAMP_dom"/>
</dbReference>
<feature type="coiled-coil region" evidence="4">
    <location>
        <begin position="610"/>
        <end position="648"/>
    </location>
</feature>
<dbReference type="SUPFAM" id="SSF58104">
    <property type="entry name" value="Methyl-accepting chemotaxis protein (MCP) signaling domain"/>
    <property type="match status" value="1"/>
</dbReference>
<dbReference type="PROSITE" id="PS50885">
    <property type="entry name" value="HAMP"/>
    <property type="match status" value="1"/>
</dbReference>
<keyword evidence="1" id="KW-0488">Methylation</keyword>
<dbReference type="CDD" id="cd06225">
    <property type="entry name" value="HAMP"/>
    <property type="match status" value="1"/>
</dbReference>
<gene>
    <name evidence="8" type="ORF">RAN89_13660</name>
</gene>
<feature type="transmembrane region" description="Helical" evidence="5">
    <location>
        <begin position="327"/>
        <end position="350"/>
    </location>
</feature>
<evidence type="ECO:0000256" key="1">
    <source>
        <dbReference type="ARBA" id="ARBA00022481"/>
    </source>
</evidence>
<dbReference type="SMART" id="SM00304">
    <property type="entry name" value="HAMP"/>
    <property type="match status" value="1"/>
</dbReference>
<keyword evidence="5" id="KW-0812">Transmembrane</keyword>
<dbReference type="InterPro" id="IPR004090">
    <property type="entry name" value="Chemotax_Me-accpt_rcpt"/>
</dbReference>
<dbReference type="PRINTS" id="PR00260">
    <property type="entry name" value="CHEMTRNSDUCR"/>
</dbReference>
<name>A0ABZ0AWC7_9BURK</name>
<evidence type="ECO:0000313" key="8">
    <source>
        <dbReference type="EMBL" id="WNO03952.1"/>
    </source>
</evidence>
<protein>
    <submittedName>
        <fullName evidence="8">Methyl-accepting chemotaxis protein</fullName>
    </submittedName>
</protein>
<keyword evidence="4" id="KW-0175">Coiled coil</keyword>
<feature type="transmembrane region" description="Helical" evidence="5">
    <location>
        <begin position="21"/>
        <end position="46"/>
    </location>
</feature>
<evidence type="ECO:0000259" key="6">
    <source>
        <dbReference type="PROSITE" id="PS50111"/>
    </source>
</evidence>
<evidence type="ECO:0000256" key="4">
    <source>
        <dbReference type="SAM" id="Coils"/>
    </source>
</evidence>
<evidence type="ECO:0000259" key="7">
    <source>
        <dbReference type="PROSITE" id="PS50885"/>
    </source>
</evidence>
<dbReference type="InterPro" id="IPR051310">
    <property type="entry name" value="MCP_chemotaxis"/>
</dbReference>
<keyword evidence="3" id="KW-0807">Transducer</keyword>
<dbReference type="Gene3D" id="3.30.450.20">
    <property type="entry name" value="PAS domain"/>
    <property type="match status" value="2"/>
</dbReference>
<dbReference type="Pfam" id="PF00015">
    <property type="entry name" value="MCPsignal"/>
    <property type="match status" value="1"/>
</dbReference>
<sequence length="724" mass="78293">MTNAKKNQKKQLTSDSHRISLHIKISLIATALILVSFTFTGIVTGIKSSETAENSSINQAKTAAREAANALNIRLSSNVAAISELAAVMISTKRLEQPLQRPQIDEIVKETLSNSTDFIGAAVTWEPNALDGKDSEFANKSPIYDASGRHMPYWTKTKTSEHHVEPIVFGSNPEANEWYETPRKTKLLHFTEPYNYPINGQEVMMASIVAPIIVNGQFLGTASADFSVEQLKNILEGIKVIPDSNLALISNKGVYATNSEASHTGKPASDLPDEGLLAIKKGAQFQYEDSNNIIHILQPVLIHKDIPPWSIKISFKRSTAISASTDLMRYILSASVICAFVTISILLILLSRLFRPLKSLNVAMQGLASGNADLRTKITIKSNDELGIIATNFNVFIGKINDVLLEVRGNADIVASTSSQIAQGNNDLSSRTESQATALEETSASMKQLNEAVKQNALSAKTANSLALEASTVARNCGQVVGEVVKTMQEIQDSSHKIADITAVIDSIAFQTNILALNAAVEAARAGEQGRGFAVVATEVRSLAGRSANAAKEIKQLIGLSVERVEHGTTQVAQAGHTMNEVVRSIGRVADFVGEISSASEEQSLGVSQINDAIASMDQTTQQNAALVEEMAAAANSLKQQASELVNAVDGFGLVITQPIETKEIAVQIAEQPRLDSNVLKISNVPLKQKITTKRDQRITPNQLDKDRSKSKFIEANKDEWENF</sequence>
<dbReference type="Gene3D" id="1.10.287.950">
    <property type="entry name" value="Methyl-accepting chemotaxis protein"/>
    <property type="match status" value="1"/>
</dbReference>
<dbReference type="Pfam" id="PF22673">
    <property type="entry name" value="MCP-like_PDC_1"/>
    <property type="match status" value="1"/>
</dbReference>
<keyword evidence="5" id="KW-0472">Membrane</keyword>
<organism evidence="8 9">
    <name type="scientific">Rhodoferax mekongensis</name>
    <dbReference type="NCBI Taxonomy" id="3068341"/>
    <lineage>
        <taxon>Bacteria</taxon>
        <taxon>Pseudomonadati</taxon>
        <taxon>Pseudomonadota</taxon>
        <taxon>Betaproteobacteria</taxon>
        <taxon>Burkholderiales</taxon>
        <taxon>Comamonadaceae</taxon>
        <taxon>Rhodoferax</taxon>
    </lineage>
</organism>
<keyword evidence="9" id="KW-1185">Reference proteome</keyword>
<dbReference type="Pfam" id="PF00672">
    <property type="entry name" value="HAMP"/>
    <property type="match status" value="1"/>
</dbReference>
<evidence type="ECO:0000256" key="5">
    <source>
        <dbReference type="SAM" id="Phobius"/>
    </source>
</evidence>